<accession>A0A916QHK7</accession>
<feature type="domain" description="RDD" evidence="7">
    <location>
        <begin position="7"/>
        <end position="125"/>
    </location>
</feature>
<reference evidence="8" key="2">
    <citation type="journal article" date="2021" name="Data Brief">
        <title>Draft genome sequence data of the facultative, thermophilic, xylanolytic bacterium Paenibacillus sp. strain DA-C8.</title>
        <authorList>
            <person name="Chhe C."/>
            <person name="Uke A."/>
            <person name="Baramee S."/>
            <person name="Ungkulpasvich U."/>
            <person name="Tachaapaikoon C."/>
            <person name="Pason P."/>
            <person name="Waeonukul R."/>
            <person name="Ratanakhanokchai K."/>
            <person name="Kosugi A."/>
        </authorList>
    </citation>
    <scope>NUCLEOTIDE SEQUENCE</scope>
    <source>
        <strain evidence="8">DA-C8</strain>
    </source>
</reference>
<dbReference type="AlphaFoldDB" id="A0A916QHK7"/>
<dbReference type="InterPro" id="IPR051791">
    <property type="entry name" value="Pra-immunoreactive"/>
</dbReference>
<keyword evidence="5 6" id="KW-0472">Membrane</keyword>
<keyword evidence="2" id="KW-1003">Cell membrane</keyword>
<keyword evidence="4 6" id="KW-1133">Transmembrane helix</keyword>
<dbReference type="Pfam" id="PF06271">
    <property type="entry name" value="RDD"/>
    <property type="match status" value="1"/>
</dbReference>
<keyword evidence="3 6" id="KW-0812">Transmembrane</keyword>
<evidence type="ECO:0000256" key="4">
    <source>
        <dbReference type="ARBA" id="ARBA00022989"/>
    </source>
</evidence>
<evidence type="ECO:0000256" key="5">
    <source>
        <dbReference type="ARBA" id="ARBA00023136"/>
    </source>
</evidence>
<gene>
    <name evidence="8" type="primary">yteJ</name>
    <name evidence="8" type="ORF">PRECH8_22900</name>
</gene>
<feature type="transmembrane region" description="Helical" evidence="6">
    <location>
        <begin position="6"/>
        <end position="27"/>
    </location>
</feature>
<keyword evidence="9" id="KW-1185">Reference proteome</keyword>
<name>A0A916QHK7_9BACL</name>
<comment type="subcellular location">
    <subcellularLocation>
        <location evidence="1">Cell membrane</location>
        <topology evidence="1">Multi-pass membrane protein</topology>
    </subcellularLocation>
</comment>
<evidence type="ECO:0000256" key="6">
    <source>
        <dbReference type="SAM" id="Phobius"/>
    </source>
</evidence>
<evidence type="ECO:0000313" key="8">
    <source>
        <dbReference type="EMBL" id="GFR38994.1"/>
    </source>
</evidence>
<evidence type="ECO:0000256" key="1">
    <source>
        <dbReference type="ARBA" id="ARBA00004651"/>
    </source>
</evidence>
<organism evidence="8 9">
    <name type="scientific">Insulibacter thermoxylanivorax</name>
    <dbReference type="NCBI Taxonomy" id="2749268"/>
    <lineage>
        <taxon>Bacteria</taxon>
        <taxon>Bacillati</taxon>
        <taxon>Bacillota</taxon>
        <taxon>Bacilli</taxon>
        <taxon>Bacillales</taxon>
        <taxon>Paenibacillaceae</taxon>
        <taxon>Insulibacter</taxon>
    </lineage>
</organism>
<evidence type="ECO:0000256" key="3">
    <source>
        <dbReference type="ARBA" id="ARBA00022692"/>
    </source>
</evidence>
<comment type="caution">
    <text evidence="8">The sequence shown here is derived from an EMBL/GenBank/DDBJ whole genome shotgun (WGS) entry which is preliminary data.</text>
</comment>
<feature type="transmembrane region" description="Helical" evidence="6">
    <location>
        <begin position="47"/>
        <end position="73"/>
    </location>
</feature>
<evidence type="ECO:0000259" key="7">
    <source>
        <dbReference type="Pfam" id="PF06271"/>
    </source>
</evidence>
<evidence type="ECO:0000313" key="9">
    <source>
        <dbReference type="Proteomes" id="UP000654993"/>
    </source>
</evidence>
<dbReference type="PANTHER" id="PTHR36115:SF9">
    <property type="entry name" value="LMO1584 PROTEIN"/>
    <property type="match status" value="1"/>
</dbReference>
<dbReference type="Proteomes" id="UP000654993">
    <property type="component" value="Unassembled WGS sequence"/>
</dbReference>
<reference evidence="8" key="1">
    <citation type="submission" date="2020-08" db="EMBL/GenBank/DDBJ databases">
        <authorList>
            <person name="Uke A."/>
            <person name="Chhe C."/>
            <person name="Baramee S."/>
            <person name="Kosugi A."/>
        </authorList>
    </citation>
    <scope>NUCLEOTIDE SEQUENCE</scope>
    <source>
        <strain evidence="8">DA-C8</strain>
    </source>
</reference>
<dbReference type="EMBL" id="BMAQ01000031">
    <property type="protein sequence ID" value="GFR38994.1"/>
    <property type="molecule type" value="Genomic_DNA"/>
</dbReference>
<dbReference type="InterPro" id="IPR010432">
    <property type="entry name" value="RDD"/>
</dbReference>
<proteinExistence type="predicted"/>
<evidence type="ECO:0000256" key="2">
    <source>
        <dbReference type="ARBA" id="ARBA00022475"/>
    </source>
</evidence>
<dbReference type="GO" id="GO:0005886">
    <property type="term" value="C:plasma membrane"/>
    <property type="evidence" value="ECO:0007669"/>
    <property type="project" value="UniProtKB-SubCell"/>
</dbReference>
<sequence>MGEPVRYAGFVVRGLAFLLDISFLWSLKVILIDTVLDPSGLTAQMSLVLMISLYFFLLTSLFGQTIGKMIMGIKVVHPLTDKPAWEDVLLREVIGKVSSVLILFVGLFMIAVHPRKQALHDRLSGLCVVWDDPLLTENNGGR</sequence>
<protein>
    <submittedName>
        <fullName evidence="8">Membrane protein YteJ</fullName>
    </submittedName>
</protein>
<dbReference type="RefSeq" id="WP_200967205.1">
    <property type="nucleotide sequence ID" value="NZ_BMAQ01000031.1"/>
</dbReference>
<dbReference type="PANTHER" id="PTHR36115">
    <property type="entry name" value="PROLINE-RICH ANTIGEN HOMOLOG-RELATED"/>
    <property type="match status" value="1"/>
</dbReference>
<feature type="transmembrane region" description="Helical" evidence="6">
    <location>
        <begin position="93"/>
        <end position="112"/>
    </location>
</feature>